<dbReference type="KEGG" id="aprs:BI364_05595"/>
<sequence>MGEANLLLVDDETRVLRSLKMLLKNQYQIHTAESGQQALQILQTHPIDVLVTDQRMPELSGVELLREAHKLYPDTMRILLTGYSDLNAIISSINEGEIYRFINKPWDPEHLRHTIAKAARIARSTASDRSAPKPVNIKDVSPTQARPRILVLDTDPDTAVLVRALTGSQAEVQDSRSLSEALKILANEDIAILVSELKLNDKDLSPALKALKRFNPATLALVVTAFKDSSSLIELINQAQIHRLLPKPLSRTLLERGLNHCLTHHRHLKQNPGLKERHTVEAMPNQDDTGLITGFVDKLRRRFRTA</sequence>
<dbReference type="RefSeq" id="WP_070077894.1">
    <property type="nucleotide sequence ID" value="NZ_CP017415.1"/>
</dbReference>
<dbReference type="InterPro" id="IPR011006">
    <property type="entry name" value="CheY-like_superfamily"/>
</dbReference>
<dbReference type="InterPro" id="IPR050595">
    <property type="entry name" value="Bact_response_regulator"/>
</dbReference>
<dbReference type="GO" id="GO:0000160">
    <property type="term" value="P:phosphorelay signal transduction system"/>
    <property type="evidence" value="ECO:0007669"/>
    <property type="project" value="InterPro"/>
</dbReference>
<evidence type="ECO:0000256" key="1">
    <source>
        <dbReference type="ARBA" id="ARBA00022553"/>
    </source>
</evidence>
<evidence type="ECO:0000313" key="4">
    <source>
        <dbReference type="EMBL" id="AOU97509.1"/>
    </source>
</evidence>
<dbReference type="EMBL" id="CP017415">
    <property type="protein sequence ID" value="AOU97509.1"/>
    <property type="molecule type" value="Genomic_DNA"/>
</dbReference>
<protein>
    <recommendedName>
        <fullName evidence="3">Response regulatory domain-containing protein</fullName>
    </recommendedName>
</protein>
<name>A0A1D8IM27_9GAMM</name>
<organism evidence="4 5">
    <name type="scientific">Acidihalobacter yilgarnensis</name>
    <dbReference type="NCBI Taxonomy" id="2819280"/>
    <lineage>
        <taxon>Bacteria</taxon>
        <taxon>Pseudomonadati</taxon>
        <taxon>Pseudomonadota</taxon>
        <taxon>Gammaproteobacteria</taxon>
        <taxon>Chromatiales</taxon>
        <taxon>Ectothiorhodospiraceae</taxon>
        <taxon>Acidihalobacter</taxon>
    </lineage>
</organism>
<dbReference type="InterPro" id="IPR001789">
    <property type="entry name" value="Sig_transdc_resp-reg_receiver"/>
</dbReference>
<dbReference type="CDD" id="cd17569">
    <property type="entry name" value="REC_HupR-like"/>
    <property type="match status" value="1"/>
</dbReference>
<dbReference type="Gene3D" id="3.40.50.2300">
    <property type="match status" value="2"/>
</dbReference>
<feature type="modified residue" description="4-aspartylphosphate" evidence="2">
    <location>
        <position position="53"/>
    </location>
</feature>
<keyword evidence="1 2" id="KW-0597">Phosphoprotein</keyword>
<dbReference type="Proteomes" id="UP000095401">
    <property type="component" value="Chromosome"/>
</dbReference>
<dbReference type="PANTHER" id="PTHR44591">
    <property type="entry name" value="STRESS RESPONSE REGULATOR PROTEIN 1"/>
    <property type="match status" value="1"/>
</dbReference>
<accession>A0A1D8IM27</accession>
<evidence type="ECO:0000259" key="3">
    <source>
        <dbReference type="PROSITE" id="PS50110"/>
    </source>
</evidence>
<dbReference type="AlphaFoldDB" id="A0A1D8IM27"/>
<keyword evidence="5" id="KW-1185">Reference proteome</keyword>
<gene>
    <name evidence="4" type="ORF">BI364_05595</name>
</gene>
<dbReference type="Pfam" id="PF00072">
    <property type="entry name" value="Response_reg"/>
    <property type="match status" value="1"/>
</dbReference>
<proteinExistence type="predicted"/>
<dbReference type="PROSITE" id="PS50110">
    <property type="entry name" value="RESPONSE_REGULATORY"/>
    <property type="match status" value="2"/>
</dbReference>
<dbReference type="SMART" id="SM00448">
    <property type="entry name" value="REC"/>
    <property type="match status" value="2"/>
</dbReference>
<evidence type="ECO:0000256" key="2">
    <source>
        <dbReference type="PROSITE-ProRule" id="PRU00169"/>
    </source>
</evidence>
<feature type="domain" description="Response regulatory" evidence="3">
    <location>
        <begin position="5"/>
        <end position="119"/>
    </location>
</feature>
<comment type="caution">
    <text evidence="2">Lacks conserved residue(s) required for the propagation of feature annotation.</text>
</comment>
<dbReference type="PANTHER" id="PTHR44591:SF19">
    <property type="entry name" value="TWO-COMPONENT RESPONSE REGULATOR-RELATED"/>
    <property type="match status" value="1"/>
</dbReference>
<dbReference type="SUPFAM" id="SSF52172">
    <property type="entry name" value="CheY-like"/>
    <property type="match status" value="2"/>
</dbReference>
<feature type="domain" description="Response regulatory" evidence="3">
    <location>
        <begin position="148"/>
        <end position="262"/>
    </location>
</feature>
<reference evidence="5" key="1">
    <citation type="submission" date="2016-09" db="EMBL/GenBank/DDBJ databases">
        <title>Acidihalobacter prosperus F5.</title>
        <authorList>
            <person name="Khaleque H.N."/>
            <person name="Ramsay J.P."/>
            <person name="Kaksonen A.H."/>
            <person name="Boxall N.J."/>
            <person name="Watkin E.L.J."/>
        </authorList>
    </citation>
    <scope>NUCLEOTIDE SEQUENCE [LARGE SCALE GENOMIC DNA]</scope>
    <source>
        <strain evidence="5">F5</strain>
    </source>
</reference>
<evidence type="ECO:0000313" key="5">
    <source>
        <dbReference type="Proteomes" id="UP000095401"/>
    </source>
</evidence>